<comment type="function">
    <text evidence="9">Part of the tripartite ATP-independent periplasmic (TRAP) transport system.</text>
</comment>
<comment type="similarity">
    <text evidence="8 9">Belongs to the TRAP transporter small permease family.</text>
</comment>
<dbReference type="HOGENOM" id="CLU_086356_3_6_5"/>
<reference evidence="11 12" key="1">
    <citation type="journal article" date="2012" name="J. Bacteriol.">
        <title>Complete genome sequence of Pelagibacterium halotolerans B2T.</title>
        <authorList>
            <person name="Huo Y.Y."/>
            <person name="Cheng H."/>
            <person name="Han X.F."/>
            <person name="Jiang X.W."/>
            <person name="Sun C."/>
            <person name="Zhang X.Q."/>
            <person name="Zhu X.F."/>
            <person name="Liu Y.F."/>
            <person name="Li P.F."/>
            <person name="Ni P.X."/>
            <person name="Wu M."/>
        </authorList>
    </citation>
    <scope>NUCLEOTIDE SEQUENCE [LARGE SCALE GENOMIC DNA]</scope>
    <source>
        <strain evidence="12">DSM 22347 / JCM 15775 / CGMCC 1.7692 / B2</strain>
    </source>
</reference>
<name>G4RC68_PELHB</name>
<dbReference type="GO" id="GO:0022857">
    <property type="term" value="F:transmembrane transporter activity"/>
    <property type="evidence" value="ECO:0007669"/>
    <property type="project" value="UniProtKB-UniRule"/>
</dbReference>
<feature type="transmembrane region" description="Helical" evidence="9">
    <location>
        <begin position="104"/>
        <end position="125"/>
    </location>
</feature>
<evidence type="ECO:0000256" key="9">
    <source>
        <dbReference type="RuleBase" id="RU369079"/>
    </source>
</evidence>
<dbReference type="PANTHER" id="PTHR35011:SF2">
    <property type="entry name" value="2,3-DIKETO-L-GULONATE TRAP TRANSPORTER SMALL PERMEASE PROTEIN YIAM"/>
    <property type="match status" value="1"/>
</dbReference>
<comment type="subunit">
    <text evidence="9">The complex comprises the extracytoplasmic solute receptor protein and the two transmembrane proteins.</text>
</comment>
<keyword evidence="3" id="KW-1003">Cell membrane</keyword>
<keyword evidence="5 9" id="KW-0812">Transmembrane</keyword>
<keyword evidence="6 9" id="KW-1133">Transmembrane helix</keyword>
<accession>G4RC68</accession>
<evidence type="ECO:0000256" key="7">
    <source>
        <dbReference type="ARBA" id="ARBA00023136"/>
    </source>
</evidence>
<evidence type="ECO:0000256" key="5">
    <source>
        <dbReference type="ARBA" id="ARBA00022692"/>
    </source>
</evidence>
<dbReference type="Pfam" id="PF04290">
    <property type="entry name" value="DctQ"/>
    <property type="match status" value="1"/>
</dbReference>
<dbReference type="eggNOG" id="COG3090">
    <property type="taxonomic scope" value="Bacteria"/>
</dbReference>
<dbReference type="STRING" id="1082931.KKY_2683"/>
<dbReference type="InterPro" id="IPR007387">
    <property type="entry name" value="TRAP_DctQ"/>
</dbReference>
<keyword evidence="2 9" id="KW-0813">Transport</keyword>
<evidence type="ECO:0000256" key="8">
    <source>
        <dbReference type="ARBA" id="ARBA00038436"/>
    </source>
</evidence>
<sequence length="194" mass="20540">MTADSTAHRRFAAVQKVMDRVNSVSAMFAGLCLAGMVLAVAVAVFVRLLYTYTGIRLAAPWGEEVARYLMIASVFIGGAVAAGQKRLIGVDAFVAVMPPRVSRWLAVVAHLLTLSLVLMITWQAIMLVEFGMRQWSPVLRMPMAAVYGGVLVGAVLMVANVAVLVVGTLLGVEDPEAPAPTDVSGNVRDVGGVE</sequence>
<feature type="transmembrane region" description="Helical" evidence="9">
    <location>
        <begin position="65"/>
        <end position="83"/>
    </location>
</feature>
<dbReference type="PATRIC" id="fig|1082931.4.peg.2648"/>
<dbReference type="EMBL" id="CP003075">
    <property type="protein sequence ID" value="AEQ52691.1"/>
    <property type="molecule type" value="Genomic_DNA"/>
</dbReference>
<evidence type="ECO:0000256" key="6">
    <source>
        <dbReference type="ARBA" id="ARBA00022989"/>
    </source>
</evidence>
<dbReference type="InterPro" id="IPR055348">
    <property type="entry name" value="DctQ"/>
</dbReference>
<dbReference type="RefSeq" id="WP_014131840.1">
    <property type="nucleotide sequence ID" value="NC_016078.1"/>
</dbReference>
<keyword evidence="7 9" id="KW-0472">Membrane</keyword>
<comment type="subcellular location">
    <subcellularLocation>
        <location evidence="1 9">Cell inner membrane</location>
        <topology evidence="1 9">Multi-pass membrane protein</topology>
    </subcellularLocation>
</comment>
<evidence type="ECO:0000256" key="1">
    <source>
        <dbReference type="ARBA" id="ARBA00004429"/>
    </source>
</evidence>
<evidence type="ECO:0000259" key="10">
    <source>
        <dbReference type="Pfam" id="PF04290"/>
    </source>
</evidence>
<feature type="domain" description="Tripartite ATP-independent periplasmic transporters DctQ component" evidence="10">
    <location>
        <begin position="36"/>
        <end position="167"/>
    </location>
</feature>
<evidence type="ECO:0000313" key="12">
    <source>
        <dbReference type="Proteomes" id="UP000008850"/>
    </source>
</evidence>
<evidence type="ECO:0000313" key="11">
    <source>
        <dbReference type="EMBL" id="AEQ52691.1"/>
    </source>
</evidence>
<dbReference type="GO" id="GO:0015740">
    <property type="term" value="P:C4-dicarboxylate transport"/>
    <property type="evidence" value="ECO:0007669"/>
    <property type="project" value="TreeGrafter"/>
</dbReference>
<evidence type="ECO:0000256" key="4">
    <source>
        <dbReference type="ARBA" id="ARBA00022519"/>
    </source>
</evidence>
<feature type="transmembrane region" description="Helical" evidence="9">
    <location>
        <begin position="145"/>
        <end position="170"/>
    </location>
</feature>
<keyword evidence="4 9" id="KW-0997">Cell inner membrane</keyword>
<evidence type="ECO:0000256" key="2">
    <source>
        <dbReference type="ARBA" id="ARBA00022448"/>
    </source>
</evidence>
<proteinExistence type="inferred from homology"/>
<gene>
    <name evidence="11" type="ordered locus">KKY_2683</name>
</gene>
<organism evidence="11 12">
    <name type="scientific">Pelagibacterium halotolerans (strain DSM 22347 / JCM 15775 / CGMCC 1.7692 / B2)</name>
    <dbReference type="NCBI Taxonomy" id="1082931"/>
    <lineage>
        <taxon>Bacteria</taxon>
        <taxon>Pseudomonadati</taxon>
        <taxon>Pseudomonadota</taxon>
        <taxon>Alphaproteobacteria</taxon>
        <taxon>Hyphomicrobiales</taxon>
        <taxon>Devosiaceae</taxon>
        <taxon>Pelagibacterium</taxon>
    </lineage>
</organism>
<dbReference type="PANTHER" id="PTHR35011">
    <property type="entry name" value="2,3-DIKETO-L-GULONATE TRAP TRANSPORTER SMALL PERMEASE PROTEIN YIAM"/>
    <property type="match status" value="1"/>
</dbReference>
<dbReference type="AlphaFoldDB" id="G4RC68"/>
<evidence type="ECO:0000256" key="3">
    <source>
        <dbReference type="ARBA" id="ARBA00022475"/>
    </source>
</evidence>
<dbReference type="KEGG" id="phl:KKY_2683"/>
<protein>
    <recommendedName>
        <fullName evidence="9">TRAP transporter small permease protein</fullName>
    </recommendedName>
</protein>
<keyword evidence="12" id="KW-1185">Reference proteome</keyword>
<dbReference type="Proteomes" id="UP000008850">
    <property type="component" value="Chromosome"/>
</dbReference>
<dbReference type="GO" id="GO:0005886">
    <property type="term" value="C:plasma membrane"/>
    <property type="evidence" value="ECO:0007669"/>
    <property type="project" value="UniProtKB-SubCell"/>
</dbReference>
<feature type="transmembrane region" description="Helical" evidence="9">
    <location>
        <begin position="21"/>
        <end position="45"/>
    </location>
</feature>